<dbReference type="InterPro" id="IPR011063">
    <property type="entry name" value="TilS/TtcA_N"/>
</dbReference>
<name>F7XV33_MIDMI</name>
<evidence type="ECO:0000256" key="5">
    <source>
        <dbReference type="ARBA" id="ARBA00048539"/>
    </source>
</evidence>
<dbReference type="EMBL" id="CP002130">
    <property type="protein sequence ID" value="AEI88532.1"/>
    <property type="molecule type" value="Genomic_DNA"/>
</dbReference>
<dbReference type="PANTHER" id="PTHR43033:SF5">
    <property type="entry name" value="TRNA(ILE)-LYSIDINE SYNTHETASE"/>
    <property type="match status" value="1"/>
</dbReference>
<keyword evidence="2 6" id="KW-0819">tRNA processing</keyword>
<dbReference type="Pfam" id="PF01171">
    <property type="entry name" value="ATP_bind_3"/>
    <property type="match status" value="1"/>
</dbReference>
<comment type="similarity">
    <text evidence="6">Belongs to the tRNA(Ile)-lysidine synthase family.</text>
</comment>
<comment type="function">
    <text evidence="6">Ligates lysine onto the cytidine present at position 34 of the AUA codon-specific tRNA(Ile) that contains the anticodon CAU, in an ATP-dependent manner. Cytidine is converted to lysidine, thus changing the amino acid specificity of the tRNA from methionine to isoleucine.</text>
</comment>
<comment type="catalytic activity">
    <reaction evidence="5 6">
        <text>cytidine(34) in tRNA(Ile2) + L-lysine + ATP = lysidine(34) in tRNA(Ile2) + AMP + diphosphate + H(+)</text>
        <dbReference type="Rhea" id="RHEA:43744"/>
        <dbReference type="Rhea" id="RHEA-COMP:10625"/>
        <dbReference type="Rhea" id="RHEA-COMP:10670"/>
        <dbReference type="ChEBI" id="CHEBI:15378"/>
        <dbReference type="ChEBI" id="CHEBI:30616"/>
        <dbReference type="ChEBI" id="CHEBI:32551"/>
        <dbReference type="ChEBI" id="CHEBI:33019"/>
        <dbReference type="ChEBI" id="CHEBI:82748"/>
        <dbReference type="ChEBI" id="CHEBI:83665"/>
        <dbReference type="ChEBI" id="CHEBI:456215"/>
        <dbReference type="EC" id="6.3.4.19"/>
    </reaction>
</comment>
<keyword evidence="6" id="KW-0963">Cytoplasm</keyword>
<dbReference type="KEGG" id="mmn:midi_00214"/>
<gene>
    <name evidence="8" type="primary">mesJ</name>
    <name evidence="6" type="synonym">tilS</name>
    <name evidence="8" type="ordered locus">midi_00214</name>
</gene>
<dbReference type="SUPFAM" id="SSF52402">
    <property type="entry name" value="Adenine nucleotide alpha hydrolases-like"/>
    <property type="match status" value="1"/>
</dbReference>
<dbReference type="InterPro" id="IPR014729">
    <property type="entry name" value="Rossmann-like_a/b/a_fold"/>
</dbReference>
<evidence type="ECO:0000256" key="3">
    <source>
        <dbReference type="ARBA" id="ARBA00022741"/>
    </source>
</evidence>
<keyword evidence="3" id="KW-0547">Nucleotide-binding</keyword>
<dbReference type="HOGENOM" id="CLU_018869_3_2_5"/>
<dbReference type="HAMAP" id="MF_01161">
    <property type="entry name" value="tRNA_Ile_lys_synt"/>
    <property type="match status" value="1"/>
</dbReference>
<dbReference type="GO" id="GO:0006400">
    <property type="term" value="P:tRNA modification"/>
    <property type="evidence" value="ECO:0007669"/>
    <property type="project" value="UniProtKB-UniRule"/>
</dbReference>
<dbReference type="NCBIfam" id="TIGR02432">
    <property type="entry name" value="lysidine_TilS_N"/>
    <property type="match status" value="1"/>
</dbReference>
<organism evidence="8 9">
    <name type="scientific">Midichloria mitochondrii (strain IricVA)</name>
    <dbReference type="NCBI Taxonomy" id="696127"/>
    <lineage>
        <taxon>Bacteria</taxon>
        <taxon>Pseudomonadati</taxon>
        <taxon>Pseudomonadota</taxon>
        <taxon>Alphaproteobacteria</taxon>
        <taxon>Rickettsiales</taxon>
        <taxon>Candidatus Midichloriaceae</taxon>
        <taxon>Candidatus Midichloria</taxon>
    </lineage>
</organism>
<feature type="domain" description="tRNA(Ile)-lysidine/2-thiocytidine synthase N-terminal" evidence="7">
    <location>
        <begin position="5"/>
        <end position="162"/>
    </location>
</feature>
<comment type="caution">
    <text evidence="6">Lacks conserved residue(s) required for the propagation of feature annotation.</text>
</comment>
<reference evidence="8 9" key="1">
    <citation type="journal article" date="2011" name="Mol. Biol. Evol.">
        <title>Phylogenomic evidence for the presence of a flagellum and cbb3 oxidase in the free-living mitochondrial ancestor.</title>
        <authorList>
            <person name="Sassera D."/>
            <person name="Lo N."/>
            <person name="Epis S."/>
            <person name="D'Auria G."/>
            <person name="Montagna M."/>
            <person name="Comandatore F."/>
            <person name="Horner D."/>
            <person name="Pereto J."/>
            <person name="Luciano A.M."/>
            <person name="Franciosi F."/>
            <person name="Ferri E."/>
            <person name="Crotti E."/>
            <person name="Bazzocchi C."/>
            <person name="Daffonchio D."/>
            <person name="Sacchi L."/>
            <person name="Moya A."/>
            <person name="Latorre A."/>
            <person name="Bandi C."/>
        </authorList>
    </citation>
    <scope>NUCLEOTIDE SEQUENCE [LARGE SCALE GENOMIC DNA]</scope>
    <source>
        <strain evidence="8 9">IricVA</strain>
    </source>
</reference>
<sequence>MMHTLGFAVTCLIVDHGLRTDSTAEAIETKAFLNHQDIEVIILKWLDYDEKLSISNIHQKARDARYRLLIEYCIRNDIQHLALAHNKNDQAENVLIRLGRGTGIDGLARMSSHKVRENITVIRPLLDYTRDEIEETLKRYNWPWVNDPSNLDPKFIRSRVRELLNSNNCLLTVDKLNLLAKSALRTRDYLEKMTLAAFYEVVTVKDLGYIKLDIQKFLTMHEEIQLRVLSCILRSLNNQYSIRLNNLENLLNKIRHFEKWSDATLHGCEILKVKQPYKLIFIREKNAIKSMVINKGVQRIIWDARFVIELDNDLDEELRVEALTKTHLPFLKNKLDNSITLEHNKLKWVLPVMIKNNTVIACPLLGWPGNKIKFKVTILSNVSLPKVY</sequence>
<evidence type="ECO:0000313" key="8">
    <source>
        <dbReference type="EMBL" id="AEI88532.1"/>
    </source>
</evidence>
<dbReference type="GO" id="GO:0005737">
    <property type="term" value="C:cytoplasm"/>
    <property type="evidence" value="ECO:0007669"/>
    <property type="project" value="UniProtKB-SubCell"/>
</dbReference>
<proteinExistence type="inferred from homology"/>
<dbReference type="PANTHER" id="PTHR43033">
    <property type="entry name" value="TRNA(ILE)-LYSIDINE SYNTHASE-RELATED"/>
    <property type="match status" value="1"/>
</dbReference>
<accession>F7XV33</accession>
<evidence type="ECO:0000313" key="9">
    <source>
        <dbReference type="Proteomes" id="UP000006639"/>
    </source>
</evidence>
<comment type="subcellular location">
    <subcellularLocation>
        <location evidence="6">Cytoplasm</location>
    </subcellularLocation>
</comment>
<dbReference type="AlphaFoldDB" id="F7XV33"/>
<protein>
    <recommendedName>
        <fullName evidence="6">tRNA(Ile)-lysidine synthase</fullName>
        <ecNumber evidence="6">6.3.4.19</ecNumber>
    </recommendedName>
    <alternativeName>
        <fullName evidence="6">tRNA(Ile)-2-lysyl-cytidine synthase</fullName>
    </alternativeName>
    <alternativeName>
        <fullName evidence="6">tRNA(Ile)-lysidine synthetase</fullName>
    </alternativeName>
</protein>
<keyword evidence="9" id="KW-1185">Reference proteome</keyword>
<dbReference type="Gene3D" id="3.40.50.620">
    <property type="entry name" value="HUPs"/>
    <property type="match status" value="1"/>
</dbReference>
<dbReference type="CDD" id="cd01992">
    <property type="entry name" value="TilS_N"/>
    <property type="match status" value="1"/>
</dbReference>
<dbReference type="InterPro" id="IPR012094">
    <property type="entry name" value="tRNA_Ile_lys_synt"/>
</dbReference>
<dbReference type="STRING" id="696127.midi_00214"/>
<evidence type="ECO:0000259" key="7">
    <source>
        <dbReference type="Pfam" id="PF01171"/>
    </source>
</evidence>
<dbReference type="Proteomes" id="UP000006639">
    <property type="component" value="Chromosome"/>
</dbReference>
<keyword evidence="4" id="KW-0067">ATP-binding</keyword>
<evidence type="ECO:0000256" key="6">
    <source>
        <dbReference type="HAMAP-Rule" id="MF_01161"/>
    </source>
</evidence>
<dbReference type="GO" id="GO:0032267">
    <property type="term" value="F:tRNA(Ile)-lysidine synthase activity"/>
    <property type="evidence" value="ECO:0007669"/>
    <property type="project" value="UniProtKB-EC"/>
</dbReference>
<keyword evidence="1 6" id="KW-0436">Ligase</keyword>
<dbReference type="InterPro" id="IPR012795">
    <property type="entry name" value="tRNA_Ile_lys_synt_N"/>
</dbReference>
<evidence type="ECO:0000256" key="1">
    <source>
        <dbReference type="ARBA" id="ARBA00022598"/>
    </source>
</evidence>
<dbReference type="EC" id="6.3.4.19" evidence="6"/>
<dbReference type="GO" id="GO:0005524">
    <property type="term" value="F:ATP binding"/>
    <property type="evidence" value="ECO:0007669"/>
    <property type="project" value="UniProtKB-KW"/>
</dbReference>
<evidence type="ECO:0000256" key="4">
    <source>
        <dbReference type="ARBA" id="ARBA00022840"/>
    </source>
</evidence>
<evidence type="ECO:0000256" key="2">
    <source>
        <dbReference type="ARBA" id="ARBA00022694"/>
    </source>
</evidence>